<evidence type="ECO:0000256" key="2">
    <source>
        <dbReference type="ARBA" id="ARBA00023163"/>
    </source>
</evidence>
<gene>
    <name evidence="4" type="ORF">GC102_31435</name>
</gene>
<evidence type="ECO:0000313" key="4">
    <source>
        <dbReference type="EMBL" id="NOU90224.1"/>
    </source>
</evidence>
<feature type="domain" description="HTH araC/xylS-type" evidence="3">
    <location>
        <begin position="1"/>
        <end position="41"/>
    </location>
</feature>
<evidence type="ECO:0000259" key="3">
    <source>
        <dbReference type="PROSITE" id="PS01124"/>
    </source>
</evidence>
<dbReference type="PROSITE" id="PS01124">
    <property type="entry name" value="HTH_ARAC_FAMILY_2"/>
    <property type="match status" value="1"/>
</dbReference>
<protein>
    <recommendedName>
        <fullName evidence="3">HTH araC/xylS-type domain-containing protein</fullName>
    </recommendedName>
</protein>
<keyword evidence="5" id="KW-1185">Reference proteome</keyword>
<dbReference type="Gene3D" id="1.10.10.60">
    <property type="entry name" value="Homeodomain-like"/>
    <property type="match status" value="1"/>
</dbReference>
<dbReference type="SUPFAM" id="SSF46689">
    <property type="entry name" value="Homeodomain-like"/>
    <property type="match status" value="1"/>
</dbReference>
<evidence type="ECO:0000313" key="5">
    <source>
        <dbReference type="Proteomes" id="UP000658690"/>
    </source>
</evidence>
<reference evidence="4 5" key="1">
    <citation type="submission" date="2019-10" db="EMBL/GenBank/DDBJ databases">
        <title>Description of Paenibacillus choica sp. nov.</title>
        <authorList>
            <person name="Carlier A."/>
            <person name="Qi S."/>
        </authorList>
    </citation>
    <scope>NUCLEOTIDE SEQUENCE [LARGE SCALE GENOMIC DNA]</scope>
    <source>
        <strain evidence="4 5">LMG 31460</strain>
    </source>
</reference>
<dbReference type="Proteomes" id="UP000658690">
    <property type="component" value="Unassembled WGS sequence"/>
</dbReference>
<evidence type="ECO:0000256" key="1">
    <source>
        <dbReference type="ARBA" id="ARBA00023015"/>
    </source>
</evidence>
<accession>A0ABX1ZBJ3</accession>
<name>A0ABX1ZBJ3_9BACL</name>
<keyword evidence="2" id="KW-0804">Transcription</keyword>
<comment type="caution">
    <text evidence="4">The sequence shown here is derived from an EMBL/GenBank/DDBJ whole genome shotgun (WGS) entry which is preliminary data.</text>
</comment>
<dbReference type="InterPro" id="IPR018060">
    <property type="entry name" value="HTH_AraC"/>
</dbReference>
<dbReference type="InterPro" id="IPR009057">
    <property type="entry name" value="Homeodomain-like_sf"/>
</dbReference>
<organism evidence="4 5">
    <name type="scientific">Paenibacillus germinis</name>
    <dbReference type="NCBI Taxonomy" id="2654979"/>
    <lineage>
        <taxon>Bacteria</taxon>
        <taxon>Bacillati</taxon>
        <taxon>Bacillota</taxon>
        <taxon>Bacilli</taxon>
        <taxon>Bacillales</taxon>
        <taxon>Paenibacillaceae</taxon>
        <taxon>Paenibacillus</taxon>
    </lineage>
</organism>
<keyword evidence="1" id="KW-0805">Transcription regulation</keyword>
<dbReference type="EMBL" id="WHOC01000163">
    <property type="protein sequence ID" value="NOU90224.1"/>
    <property type="molecule type" value="Genomic_DNA"/>
</dbReference>
<proteinExistence type="predicted"/>
<sequence length="44" mass="5185">MRETDKSISTIGEELHFSSIHTFSIFFKHCTGISPMKYRKHSRL</sequence>